<dbReference type="Proteomes" id="UP001189429">
    <property type="component" value="Unassembled WGS sequence"/>
</dbReference>
<keyword evidence="2" id="KW-1185">Reference proteome</keyword>
<reference evidence="1" key="1">
    <citation type="submission" date="2023-10" db="EMBL/GenBank/DDBJ databases">
        <authorList>
            <person name="Chen Y."/>
            <person name="Shah S."/>
            <person name="Dougan E. K."/>
            <person name="Thang M."/>
            <person name="Chan C."/>
        </authorList>
    </citation>
    <scope>NUCLEOTIDE SEQUENCE [LARGE SCALE GENOMIC DNA]</scope>
</reference>
<gene>
    <name evidence="1" type="ORF">PCOR1329_LOCUS70265</name>
</gene>
<sequence>GGRLLRRGNAKCCQKHASTAHLNPTFSTHSGSESLQNQAVILLAKLTGASRANTHTMFGVNHKAVERIWSNVEQADEATFDNMDLTDGPEPLGDPTHPVMWEQWLGIVQRGEPRALTLTRLSPDMAEKRAPGPGAARRVERGPLAERWLKDRDVVFDSDSARSYKLRAPGAIHDFVVHKKKVLVPPRHVELKTHALPSGRHLKVKSGAQIIDRAWRFIKDRLHRSATAKAGTKLLAAKIRSAQYDYWHKDDDLGAKTGEVVQHIMRDVLMA</sequence>
<evidence type="ECO:0000313" key="2">
    <source>
        <dbReference type="Proteomes" id="UP001189429"/>
    </source>
</evidence>
<name>A0ABN9WUK4_9DINO</name>
<evidence type="ECO:0000313" key="1">
    <source>
        <dbReference type="EMBL" id="CAK0889867.1"/>
    </source>
</evidence>
<dbReference type="EMBL" id="CAUYUJ010019273">
    <property type="protein sequence ID" value="CAK0889867.1"/>
    <property type="molecule type" value="Genomic_DNA"/>
</dbReference>
<feature type="non-terminal residue" evidence="1">
    <location>
        <position position="1"/>
    </location>
</feature>
<proteinExistence type="predicted"/>
<organism evidence="1 2">
    <name type="scientific">Prorocentrum cordatum</name>
    <dbReference type="NCBI Taxonomy" id="2364126"/>
    <lineage>
        <taxon>Eukaryota</taxon>
        <taxon>Sar</taxon>
        <taxon>Alveolata</taxon>
        <taxon>Dinophyceae</taxon>
        <taxon>Prorocentrales</taxon>
        <taxon>Prorocentraceae</taxon>
        <taxon>Prorocentrum</taxon>
    </lineage>
</organism>
<accession>A0ABN9WUK4</accession>
<protein>
    <submittedName>
        <fullName evidence="1">Uncharacterized protein</fullName>
    </submittedName>
</protein>
<comment type="caution">
    <text evidence="1">The sequence shown here is derived from an EMBL/GenBank/DDBJ whole genome shotgun (WGS) entry which is preliminary data.</text>
</comment>